<evidence type="ECO:0000256" key="5">
    <source>
        <dbReference type="ARBA" id="ARBA00023015"/>
    </source>
</evidence>
<name>A0A246IT10_9BURK</name>
<dbReference type="GO" id="GO:0032993">
    <property type="term" value="C:protein-DNA complex"/>
    <property type="evidence" value="ECO:0007669"/>
    <property type="project" value="TreeGrafter"/>
</dbReference>
<evidence type="ECO:0000313" key="13">
    <source>
        <dbReference type="Proteomes" id="UP000197468"/>
    </source>
</evidence>
<dbReference type="GO" id="GO:0005829">
    <property type="term" value="C:cytosol"/>
    <property type="evidence" value="ECO:0007669"/>
    <property type="project" value="TreeGrafter"/>
</dbReference>
<evidence type="ECO:0000256" key="8">
    <source>
        <dbReference type="PROSITE-ProRule" id="PRU00169"/>
    </source>
</evidence>
<keyword evidence="6 9" id="KW-0238">DNA-binding</keyword>
<feature type="domain" description="OmpR/PhoB-type" evidence="11">
    <location>
        <begin position="142"/>
        <end position="242"/>
    </location>
</feature>
<dbReference type="RefSeq" id="WP_088388408.1">
    <property type="nucleotide sequence ID" value="NZ_NIOF01000021.1"/>
</dbReference>
<evidence type="ECO:0000256" key="3">
    <source>
        <dbReference type="ARBA" id="ARBA00022553"/>
    </source>
</evidence>
<feature type="domain" description="Response regulatory" evidence="10">
    <location>
        <begin position="10"/>
        <end position="126"/>
    </location>
</feature>
<dbReference type="SMART" id="SM00448">
    <property type="entry name" value="REC"/>
    <property type="match status" value="1"/>
</dbReference>
<proteinExistence type="predicted"/>
<dbReference type="Pfam" id="PF00486">
    <property type="entry name" value="Trans_reg_C"/>
    <property type="match status" value="1"/>
</dbReference>
<dbReference type="InterPro" id="IPR001867">
    <property type="entry name" value="OmpR/PhoB-type_DNA-bd"/>
</dbReference>
<dbReference type="Gene3D" id="1.10.10.10">
    <property type="entry name" value="Winged helix-like DNA-binding domain superfamily/Winged helix DNA-binding domain"/>
    <property type="match status" value="1"/>
</dbReference>
<dbReference type="InterPro" id="IPR011006">
    <property type="entry name" value="CheY-like_superfamily"/>
</dbReference>
<keyword evidence="2" id="KW-0963">Cytoplasm</keyword>
<dbReference type="AlphaFoldDB" id="A0A246IT10"/>
<evidence type="ECO:0000256" key="4">
    <source>
        <dbReference type="ARBA" id="ARBA00023012"/>
    </source>
</evidence>
<comment type="subcellular location">
    <subcellularLocation>
        <location evidence="1">Cytoplasm</location>
    </subcellularLocation>
</comment>
<dbReference type="CDD" id="cd00383">
    <property type="entry name" value="trans_reg_C"/>
    <property type="match status" value="1"/>
</dbReference>
<dbReference type="GO" id="GO:0006355">
    <property type="term" value="P:regulation of DNA-templated transcription"/>
    <property type="evidence" value="ECO:0007669"/>
    <property type="project" value="InterPro"/>
</dbReference>
<keyword evidence="13" id="KW-1185">Reference proteome</keyword>
<dbReference type="SUPFAM" id="SSF46894">
    <property type="entry name" value="C-terminal effector domain of the bipartite response regulators"/>
    <property type="match status" value="1"/>
</dbReference>
<dbReference type="SUPFAM" id="SSF52172">
    <property type="entry name" value="CheY-like"/>
    <property type="match status" value="1"/>
</dbReference>
<evidence type="ECO:0000256" key="7">
    <source>
        <dbReference type="ARBA" id="ARBA00023163"/>
    </source>
</evidence>
<evidence type="ECO:0000259" key="10">
    <source>
        <dbReference type="PROSITE" id="PS50110"/>
    </source>
</evidence>
<dbReference type="GO" id="GO:0000156">
    <property type="term" value="F:phosphorelay response regulator activity"/>
    <property type="evidence" value="ECO:0007669"/>
    <property type="project" value="TreeGrafter"/>
</dbReference>
<dbReference type="Proteomes" id="UP000197468">
    <property type="component" value="Unassembled WGS sequence"/>
</dbReference>
<dbReference type="InterPro" id="IPR039420">
    <property type="entry name" value="WalR-like"/>
</dbReference>
<reference evidence="12 13" key="1">
    <citation type="journal article" date="2008" name="Int. J. Syst. Evol. Microbiol.">
        <title>Description of Roseateles aquatilis sp. nov. and Roseateles terrae sp. nov., in the class Betaproteobacteria, and emended description of the genus Roseateles.</title>
        <authorList>
            <person name="Gomila M."/>
            <person name="Bowien B."/>
            <person name="Falsen E."/>
            <person name="Moore E.R."/>
            <person name="Lalucat J."/>
        </authorList>
    </citation>
    <scope>NUCLEOTIDE SEQUENCE [LARGE SCALE GENOMIC DNA]</scope>
    <source>
        <strain evidence="12 13">CCUG 48205</strain>
    </source>
</reference>
<keyword evidence="3 8" id="KW-0597">Phosphoprotein</keyword>
<sequence>MQTSTPTPDHVLIVDDDREIRELLTTYLTRNGLRVTAVPTGRHMRIAMETAGPFDLVILDLMLPGEDGLSLCRDLRAGKHKATPVIMLTARGDEADRILGLEMGADDYLAKPFAARELLARIKSVLRRARMLPPNMRATDESPRLAFGDWMLDTIERHLVDREGTVVPLSGAEYRLLRVFLDHPQRVLSRDQLLGLTQGREAELFERSIDLLVSRLRQRLRDDAREPKYLKTVRSEGYVLSMSVEGRDQAPCPGIAPGRQAP</sequence>
<evidence type="ECO:0000256" key="6">
    <source>
        <dbReference type="ARBA" id="ARBA00023125"/>
    </source>
</evidence>
<dbReference type="EMBL" id="NIOF01000021">
    <property type="protein sequence ID" value="OWQ83354.1"/>
    <property type="molecule type" value="Genomic_DNA"/>
</dbReference>
<keyword evidence="5" id="KW-0805">Transcription regulation</keyword>
<organism evidence="12 13">
    <name type="scientific">Roseateles aquatilis</name>
    <dbReference type="NCBI Taxonomy" id="431061"/>
    <lineage>
        <taxon>Bacteria</taxon>
        <taxon>Pseudomonadati</taxon>
        <taxon>Pseudomonadota</taxon>
        <taxon>Betaproteobacteria</taxon>
        <taxon>Burkholderiales</taxon>
        <taxon>Sphaerotilaceae</taxon>
        <taxon>Roseateles</taxon>
    </lineage>
</organism>
<dbReference type="OrthoDB" id="165980at2"/>
<evidence type="ECO:0000256" key="9">
    <source>
        <dbReference type="PROSITE-ProRule" id="PRU01091"/>
    </source>
</evidence>
<dbReference type="InterPro" id="IPR016032">
    <property type="entry name" value="Sig_transdc_resp-reg_C-effctor"/>
</dbReference>
<feature type="DNA-binding region" description="OmpR/PhoB-type" evidence="9">
    <location>
        <begin position="142"/>
        <end position="242"/>
    </location>
</feature>
<evidence type="ECO:0000259" key="11">
    <source>
        <dbReference type="PROSITE" id="PS51755"/>
    </source>
</evidence>
<dbReference type="SMART" id="SM00862">
    <property type="entry name" value="Trans_reg_C"/>
    <property type="match status" value="1"/>
</dbReference>
<dbReference type="PANTHER" id="PTHR48111:SF4">
    <property type="entry name" value="DNA-BINDING DUAL TRANSCRIPTIONAL REGULATOR OMPR"/>
    <property type="match status" value="1"/>
</dbReference>
<dbReference type="Pfam" id="PF00072">
    <property type="entry name" value="Response_reg"/>
    <property type="match status" value="1"/>
</dbReference>
<protein>
    <submittedName>
        <fullName evidence="12">DNA-binding response regulator</fullName>
    </submittedName>
</protein>
<dbReference type="PANTHER" id="PTHR48111">
    <property type="entry name" value="REGULATOR OF RPOS"/>
    <property type="match status" value="1"/>
</dbReference>
<accession>A0A246IT10</accession>
<dbReference type="FunFam" id="3.40.50.2300:FF:000001">
    <property type="entry name" value="DNA-binding response regulator PhoB"/>
    <property type="match status" value="1"/>
</dbReference>
<gene>
    <name evidence="12" type="ORF">CDN99_26235</name>
</gene>
<keyword evidence="7" id="KW-0804">Transcription</keyword>
<dbReference type="PROSITE" id="PS50110">
    <property type="entry name" value="RESPONSE_REGULATORY"/>
    <property type="match status" value="1"/>
</dbReference>
<evidence type="ECO:0000313" key="12">
    <source>
        <dbReference type="EMBL" id="OWQ83354.1"/>
    </source>
</evidence>
<dbReference type="Gene3D" id="3.40.50.2300">
    <property type="match status" value="1"/>
</dbReference>
<dbReference type="InterPro" id="IPR036388">
    <property type="entry name" value="WH-like_DNA-bd_sf"/>
</dbReference>
<dbReference type="GO" id="GO:0000976">
    <property type="term" value="F:transcription cis-regulatory region binding"/>
    <property type="evidence" value="ECO:0007669"/>
    <property type="project" value="TreeGrafter"/>
</dbReference>
<keyword evidence="4" id="KW-0902">Two-component regulatory system</keyword>
<dbReference type="PROSITE" id="PS51755">
    <property type="entry name" value="OMPR_PHOB"/>
    <property type="match status" value="1"/>
</dbReference>
<dbReference type="Gene3D" id="6.10.250.690">
    <property type="match status" value="1"/>
</dbReference>
<dbReference type="FunFam" id="1.10.10.10:FF:000099">
    <property type="entry name" value="Two-component system response regulator TorR"/>
    <property type="match status" value="1"/>
</dbReference>
<evidence type="ECO:0000256" key="1">
    <source>
        <dbReference type="ARBA" id="ARBA00004496"/>
    </source>
</evidence>
<comment type="caution">
    <text evidence="12">The sequence shown here is derived from an EMBL/GenBank/DDBJ whole genome shotgun (WGS) entry which is preliminary data.</text>
</comment>
<feature type="modified residue" description="4-aspartylphosphate" evidence="8">
    <location>
        <position position="60"/>
    </location>
</feature>
<dbReference type="CDD" id="cd17574">
    <property type="entry name" value="REC_OmpR"/>
    <property type="match status" value="1"/>
</dbReference>
<evidence type="ECO:0000256" key="2">
    <source>
        <dbReference type="ARBA" id="ARBA00022490"/>
    </source>
</evidence>
<dbReference type="InterPro" id="IPR001789">
    <property type="entry name" value="Sig_transdc_resp-reg_receiver"/>
</dbReference>